<comment type="caution">
    <text evidence="1">The sequence shown here is derived from an EMBL/GenBank/DDBJ whole genome shotgun (WGS) entry which is preliminary data.</text>
</comment>
<name>A0A208ZQJ8_YERIN</name>
<dbReference type="EMBL" id="NHOI01000035">
    <property type="protein sequence ID" value="OVZ82761.1"/>
    <property type="molecule type" value="Genomic_DNA"/>
</dbReference>
<dbReference type="AlphaFoldDB" id="A0A208ZQJ8"/>
<reference evidence="1 2" key="1">
    <citation type="submission" date="2017-05" db="EMBL/GenBank/DDBJ databases">
        <title>Whole genome sequencing of Yersinia kristensenii.</title>
        <authorList>
            <person name="Campioni F."/>
        </authorList>
    </citation>
    <scope>NUCLEOTIDE SEQUENCE [LARGE SCALE GENOMIC DNA]</scope>
    <source>
        <strain evidence="1 2">CFSAN060536</strain>
    </source>
</reference>
<sequence>MKIHHYVLSLNISETFNTSKLITGRIVQPVITYYSQGYQPYVAKCFMFIISDQSTILMKIYYPCLI</sequence>
<protein>
    <submittedName>
        <fullName evidence="1">Uncharacterized protein</fullName>
    </submittedName>
</protein>
<evidence type="ECO:0000313" key="1">
    <source>
        <dbReference type="EMBL" id="OVZ82761.1"/>
    </source>
</evidence>
<proteinExistence type="predicted"/>
<dbReference type="Proteomes" id="UP000196440">
    <property type="component" value="Unassembled WGS sequence"/>
</dbReference>
<evidence type="ECO:0000313" key="2">
    <source>
        <dbReference type="Proteomes" id="UP000196440"/>
    </source>
</evidence>
<organism evidence="1 2">
    <name type="scientific">Yersinia intermedia</name>
    <dbReference type="NCBI Taxonomy" id="631"/>
    <lineage>
        <taxon>Bacteria</taxon>
        <taxon>Pseudomonadati</taxon>
        <taxon>Pseudomonadota</taxon>
        <taxon>Gammaproteobacteria</taxon>
        <taxon>Enterobacterales</taxon>
        <taxon>Yersiniaceae</taxon>
        <taxon>Yersinia</taxon>
    </lineage>
</organism>
<accession>A0A208ZQJ8</accession>
<gene>
    <name evidence="1" type="ORF">CBW57_19565</name>
</gene>